<organism evidence="1 3">
    <name type="scientific">Medicago truncatula</name>
    <name type="common">Barrel medic</name>
    <name type="synonym">Medicago tribuloides</name>
    <dbReference type="NCBI Taxonomy" id="3880"/>
    <lineage>
        <taxon>Eukaryota</taxon>
        <taxon>Viridiplantae</taxon>
        <taxon>Streptophyta</taxon>
        <taxon>Embryophyta</taxon>
        <taxon>Tracheophyta</taxon>
        <taxon>Spermatophyta</taxon>
        <taxon>Magnoliopsida</taxon>
        <taxon>eudicotyledons</taxon>
        <taxon>Gunneridae</taxon>
        <taxon>Pentapetalae</taxon>
        <taxon>rosids</taxon>
        <taxon>fabids</taxon>
        <taxon>Fabales</taxon>
        <taxon>Fabaceae</taxon>
        <taxon>Papilionoideae</taxon>
        <taxon>50 kb inversion clade</taxon>
        <taxon>NPAAA clade</taxon>
        <taxon>Hologalegina</taxon>
        <taxon>IRL clade</taxon>
        <taxon>Trifolieae</taxon>
        <taxon>Medicago</taxon>
    </lineage>
</organism>
<dbReference type="EnsemblPlants" id="AET03308">
    <property type="protein sequence ID" value="AET03308"/>
    <property type="gene ID" value="MTR_8g067440"/>
</dbReference>
<evidence type="ECO:0000313" key="3">
    <source>
        <dbReference type="Proteomes" id="UP000002051"/>
    </source>
</evidence>
<reference evidence="2" key="3">
    <citation type="submission" date="2015-04" db="UniProtKB">
        <authorList>
            <consortium name="EnsemblPlants"/>
        </authorList>
    </citation>
    <scope>IDENTIFICATION</scope>
    <source>
        <strain evidence="2">cv. Jemalong A17</strain>
    </source>
</reference>
<name>G7LHS4_MEDTR</name>
<accession>A0A0C3Y215</accession>
<dbReference type="AlphaFoldDB" id="G7LHS4"/>
<dbReference type="PaxDb" id="3880-AET03308"/>
<reference evidence="1 3" key="2">
    <citation type="journal article" date="2014" name="BMC Genomics">
        <title>An improved genome release (version Mt4.0) for the model legume Medicago truncatula.</title>
        <authorList>
            <person name="Tang H."/>
            <person name="Krishnakumar V."/>
            <person name="Bidwell S."/>
            <person name="Rosen B."/>
            <person name="Chan A."/>
            <person name="Zhou S."/>
            <person name="Gentzbittel L."/>
            <person name="Childs K.L."/>
            <person name="Yandell M."/>
            <person name="Gundlach H."/>
            <person name="Mayer K.F."/>
            <person name="Schwartz D.C."/>
            <person name="Town C.D."/>
        </authorList>
    </citation>
    <scope>GENOME REANNOTATION</scope>
    <source>
        <strain evidence="2 3">cv. Jemalong A17</strain>
    </source>
</reference>
<gene>
    <name evidence="1" type="ordered locus">MTR_8g067440</name>
</gene>
<evidence type="ECO:0000313" key="1">
    <source>
        <dbReference type="EMBL" id="AET03308.2"/>
    </source>
</evidence>
<dbReference type="EMBL" id="CM001224">
    <property type="protein sequence ID" value="AET03308.2"/>
    <property type="molecule type" value="Genomic_DNA"/>
</dbReference>
<dbReference type="HOGENOM" id="CLU_2310297_0_0_1"/>
<keyword evidence="3" id="KW-1185">Reference proteome</keyword>
<dbReference type="Proteomes" id="UP000002051">
    <property type="component" value="Chromosome 8"/>
</dbReference>
<protein>
    <submittedName>
        <fullName evidence="1 2">Uncharacterized protein</fullName>
    </submittedName>
</protein>
<evidence type="ECO:0000313" key="2">
    <source>
        <dbReference type="EnsemblPlants" id="AET03308"/>
    </source>
</evidence>
<accession>G7LHS4</accession>
<reference evidence="1 3" key="1">
    <citation type="journal article" date="2011" name="Nature">
        <title>The Medicago genome provides insight into the evolution of rhizobial symbioses.</title>
        <authorList>
            <person name="Young N.D."/>
            <person name="Debelle F."/>
            <person name="Oldroyd G.E."/>
            <person name="Geurts R."/>
            <person name="Cannon S.B."/>
            <person name="Udvardi M.K."/>
            <person name="Benedito V.A."/>
            <person name="Mayer K.F."/>
            <person name="Gouzy J."/>
            <person name="Schoof H."/>
            <person name="Van de Peer Y."/>
            <person name="Proost S."/>
            <person name="Cook D.R."/>
            <person name="Meyers B.C."/>
            <person name="Spannagl M."/>
            <person name="Cheung F."/>
            <person name="De Mita S."/>
            <person name="Krishnakumar V."/>
            <person name="Gundlach H."/>
            <person name="Zhou S."/>
            <person name="Mudge J."/>
            <person name="Bharti A.K."/>
            <person name="Murray J.D."/>
            <person name="Naoumkina M.A."/>
            <person name="Rosen B."/>
            <person name="Silverstein K.A."/>
            <person name="Tang H."/>
            <person name="Rombauts S."/>
            <person name="Zhao P.X."/>
            <person name="Zhou P."/>
            <person name="Barbe V."/>
            <person name="Bardou P."/>
            <person name="Bechner M."/>
            <person name="Bellec A."/>
            <person name="Berger A."/>
            <person name="Berges H."/>
            <person name="Bidwell S."/>
            <person name="Bisseling T."/>
            <person name="Choisne N."/>
            <person name="Couloux A."/>
            <person name="Denny R."/>
            <person name="Deshpande S."/>
            <person name="Dai X."/>
            <person name="Doyle J.J."/>
            <person name="Dudez A.M."/>
            <person name="Farmer A.D."/>
            <person name="Fouteau S."/>
            <person name="Franken C."/>
            <person name="Gibelin C."/>
            <person name="Gish J."/>
            <person name="Goldstein S."/>
            <person name="Gonzalez A.J."/>
            <person name="Green P.J."/>
            <person name="Hallab A."/>
            <person name="Hartog M."/>
            <person name="Hua A."/>
            <person name="Humphray S.J."/>
            <person name="Jeong D.H."/>
            <person name="Jing Y."/>
            <person name="Jocker A."/>
            <person name="Kenton S.M."/>
            <person name="Kim D.J."/>
            <person name="Klee K."/>
            <person name="Lai H."/>
            <person name="Lang C."/>
            <person name="Lin S."/>
            <person name="Macmil S.L."/>
            <person name="Magdelenat G."/>
            <person name="Matthews L."/>
            <person name="McCorrison J."/>
            <person name="Monaghan E.L."/>
            <person name="Mun J.H."/>
            <person name="Najar F.Z."/>
            <person name="Nicholson C."/>
            <person name="Noirot C."/>
            <person name="O'Bleness M."/>
            <person name="Paule C.R."/>
            <person name="Poulain J."/>
            <person name="Prion F."/>
            <person name="Qin B."/>
            <person name="Qu C."/>
            <person name="Retzel E.F."/>
            <person name="Riddle C."/>
            <person name="Sallet E."/>
            <person name="Samain S."/>
            <person name="Samson N."/>
            <person name="Sanders I."/>
            <person name="Saurat O."/>
            <person name="Scarpelli C."/>
            <person name="Schiex T."/>
            <person name="Segurens B."/>
            <person name="Severin A.J."/>
            <person name="Sherrier D.J."/>
            <person name="Shi R."/>
            <person name="Sims S."/>
            <person name="Singer S.R."/>
            <person name="Sinharoy S."/>
            <person name="Sterck L."/>
            <person name="Viollet A."/>
            <person name="Wang B.B."/>
            <person name="Wang K."/>
            <person name="Wang M."/>
            <person name="Wang X."/>
            <person name="Warfsmann J."/>
            <person name="Weissenbach J."/>
            <person name="White D.D."/>
            <person name="White J.D."/>
            <person name="Wiley G.B."/>
            <person name="Wincker P."/>
            <person name="Xing Y."/>
            <person name="Yang L."/>
            <person name="Yao Z."/>
            <person name="Ying F."/>
            <person name="Zhai J."/>
            <person name="Zhou L."/>
            <person name="Zuber A."/>
            <person name="Denarie J."/>
            <person name="Dixon R.A."/>
            <person name="May G.D."/>
            <person name="Schwartz D.C."/>
            <person name="Rogers J."/>
            <person name="Quetier F."/>
            <person name="Town C.D."/>
            <person name="Roe B.A."/>
        </authorList>
    </citation>
    <scope>NUCLEOTIDE SEQUENCE [LARGE SCALE GENOMIC DNA]</scope>
    <source>
        <strain evidence="1">A17</strain>
        <strain evidence="2 3">cv. Jemalong A17</strain>
    </source>
</reference>
<proteinExistence type="predicted"/>
<sequence length="100" mass="11878">MGFNGYQLYNKVQRLVIKMKRRKFRLFKQGMSWASWCLKFFNFVGFTIEFSGVSSTSMNMRNLEKVPSMNFCSLFQVIWTRAIYVYACIRDVEEIDKSIA</sequence>